<proteinExistence type="predicted"/>
<organism evidence="1">
    <name type="scientific">Microcystis aeruginosa (strain PCC 7806)</name>
    <dbReference type="NCBI Taxonomy" id="267872"/>
    <lineage>
        <taxon>Bacteria</taxon>
        <taxon>Bacillati</taxon>
        <taxon>Cyanobacteriota</taxon>
        <taxon>Cyanophyceae</taxon>
        <taxon>Oscillatoriophycideae</taxon>
        <taxon>Chroococcales</taxon>
        <taxon>Microcystaceae</taxon>
        <taxon>Microcystis</taxon>
    </lineage>
</organism>
<dbReference type="EMBL" id="AM778917">
    <property type="protein sequence ID" value="CAO89276.1"/>
    <property type="molecule type" value="Genomic_DNA"/>
</dbReference>
<sequence>MIANFFSNKNSNFGFLLVSDSLKVYPIRELEFRDCKTFARVPPRAISLRLPDFVPRPNGYKEVDFKLGIKGGGVTEGTGKAAITFISPLPSTLSKEFPPASVA</sequence>
<gene>
    <name evidence="1" type="ORF">IPF_2782</name>
</gene>
<name>A8YCU9_MICA7</name>
<dbReference type="AlphaFoldDB" id="A8YCU9"/>
<accession>A8YCU9</accession>
<reference evidence="1" key="1">
    <citation type="submission" date="2007-08" db="EMBL/GenBank/DDBJ databases">
        <authorList>
            <person name="Frangeul L."/>
        </authorList>
    </citation>
    <scope>NUCLEOTIDE SEQUENCE</scope>
    <source>
        <strain evidence="1">PCC 7806</strain>
    </source>
</reference>
<evidence type="ECO:0000313" key="1">
    <source>
        <dbReference type="EMBL" id="CAO89276.1"/>
    </source>
</evidence>
<protein>
    <submittedName>
        <fullName evidence="1">Similarity</fullName>
    </submittedName>
</protein>